<dbReference type="InterPro" id="IPR009061">
    <property type="entry name" value="DNA-bd_dom_put_sf"/>
</dbReference>
<dbReference type="AlphaFoldDB" id="A0A5J5H4N6"/>
<dbReference type="GO" id="GO:0006355">
    <property type="term" value="P:regulation of DNA-templated transcription"/>
    <property type="evidence" value="ECO:0007669"/>
    <property type="project" value="InterPro"/>
</dbReference>
<dbReference type="InterPro" id="IPR000551">
    <property type="entry name" value="MerR-type_HTH_dom"/>
</dbReference>
<dbReference type="Pfam" id="PF13411">
    <property type="entry name" value="MerR_1"/>
    <property type="match status" value="1"/>
</dbReference>
<dbReference type="RefSeq" id="WP_150442340.1">
    <property type="nucleotide sequence ID" value="NZ_VYKL01000041.1"/>
</dbReference>
<accession>A0A5J5H4N6</accession>
<protein>
    <submittedName>
        <fullName evidence="2">MerR family transcriptional regulator</fullName>
    </submittedName>
</protein>
<organism evidence="2 3">
    <name type="scientific">Niallia endozanthoxylica</name>
    <dbReference type="NCBI Taxonomy" id="2036016"/>
    <lineage>
        <taxon>Bacteria</taxon>
        <taxon>Bacillati</taxon>
        <taxon>Bacillota</taxon>
        <taxon>Bacilli</taxon>
        <taxon>Bacillales</taxon>
        <taxon>Bacillaceae</taxon>
        <taxon>Niallia</taxon>
    </lineage>
</organism>
<evidence type="ECO:0000313" key="2">
    <source>
        <dbReference type="EMBL" id="KAA9015510.1"/>
    </source>
</evidence>
<dbReference type="GO" id="GO:0003677">
    <property type="term" value="F:DNA binding"/>
    <property type="evidence" value="ECO:0007669"/>
    <property type="project" value="InterPro"/>
</dbReference>
<proteinExistence type="predicted"/>
<dbReference type="OrthoDB" id="5319803at2"/>
<evidence type="ECO:0000259" key="1">
    <source>
        <dbReference type="Pfam" id="PF13411"/>
    </source>
</evidence>
<reference evidence="2 3" key="1">
    <citation type="submission" date="2019-09" db="EMBL/GenBank/DDBJ databases">
        <title>Whole genome sequences of isolates from the Mars Exploration Rovers.</title>
        <authorList>
            <person name="Seuylemezian A."/>
            <person name="Vaishampayan P."/>
        </authorList>
    </citation>
    <scope>NUCLEOTIDE SEQUENCE [LARGE SCALE GENOMIC DNA]</scope>
    <source>
        <strain evidence="2 3">MER_TA_151</strain>
    </source>
</reference>
<feature type="domain" description="HTH merR-type" evidence="1">
    <location>
        <begin position="4"/>
        <end position="28"/>
    </location>
</feature>
<dbReference type="Proteomes" id="UP000326671">
    <property type="component" value="Unassembled WGS sequence"/>
</dbReference>
<gene>
    <name evidence="2" type="ORF">F4V44_22920</name>
</gene>
<name>A0A5J5H4N6_9BACI</name>
<evidence type="ECO:0000313" key="3">
    <source>
        <dbReference type="Proteomes" id="UP000326671"/>
    </source>
</evidence>
<comment type="caution">
    <text evidence="2">The sequence shown here is derived from an EMBL/GenBank/DDBJ whole genome shotgun (WGS) entry which is preliminary data.</text>
</comment>
<dbReference type="SUPFAM" id="SSF46955">
    <property type="entry name" value="Putative DNA-binding domain"/>
    <property type="match status" value="1"/>
</dbReference>
<keyword evidence="3" id="KW-1185">Reference proteome</keyword>
<dbReference type="EMBL" id="VYKL01000041">
    <property type="protein sequence ID" value="KAA9015510.1"/>
    <property type="molecule type" value="Genomic_DNA"/>
</dbReference>
<sequence length="34" mass="3814">MKLPIGKVAEEIGVTIDTLCRWEREGKVMKVALV</sequence>